<dbReference type="PANTHER" id="PTHR47870">
    <property type="entry name" value="CYTOCHROME C-TYPE BIOGENESIS PROTEIN CCMH"/>
    <property type="match status" value="1"/>
</dbReference>
<dbReference type="OrthoDB" id="9804975at2"/>
<dbReference type="CDD" id="cd16378">
    <property type="entry name" value="CcmH_N"/>
    <property type="match status" value="1"/>
</dbReference>
<protein>
    <recommendedName>
        <fullName evidence="6">Cytochrome c-type biogenesis protein</fullName>
    </recommendedName>
</protein>
<organism evidence="8 9">
    <name type="scientific">Zavarzinia aquatilis</name>
    <dbReference type="NCBI Taxonomy" id="2211142"/>
    <lineage>
        <taxon>Bacteria</taxon>
        <taxon>Pseudomonadati</taxon>
        <taxon>Pseudomonadota</taxon>
        <taxon>Alphaproteobacteria</taxon>
        <taxon>Rhodospirillales</taxon>
        <taxon>Zavarziniaceae</taxon>
        <taxon>Zavarzinia</taxon>
    </lineage>
</organism>
<accession>A0A317E2E4</accession>
<dbReference type="Gene3D" id="1.10.8.640">
    <property type="entry name" value="Cytochrome C biogenesis protein"/>
    <property type="match status" value="1"/>
</dbReference>
<dbReference type="InterPro" id="IPR038297">
    <property type="entry name" value="CcmH/CycL/NrfF/Ccl2_sf"/>
</dbReference>
<name>A0A317E2E4_9PROT</name>
<keyword evidence="4 6" id="KW-0732">Signal</keyword>
<feature type="transmembrane region" description="Helical" evidence="6">
    <location>
        <begin position="40"/>
        <end position="59"/>
    </location>
</feature>
<dbReference type="AlphaFoldDB" id="A0A317E2E4"/>
<feature type="transmembrane region" description="Helical" evidence="6">
    <location>
        <begin position="140"/>
        <end position="159"/>
    </location>
</feature>
<gene>
    <name evidence="8" type="ORF">DKG74_15020</name>
</gene>
<dbReference type="EMBL" id="QGLE01000009">
    <property type="protein sequence ID" value="PWR20316.1"/>
    <property type="molecule type" value="Genomic_DNA"/>
</dbReference>
<dbReference type="Proteomes" id="UP000245461">
    <property type="component" value="Unassembled WGS sequence"/>
</dbReference>
<evidence type="ECO:0000256" key="2">
    <source>
        <dbReference type="ARBA" id="ARBA00022617"/>
    </source>
</evidence>
<dbReference type="RefSeq" id="WP_109906990.1">
    <property type="nucleotide sequence ID" value="NZ_QGLE01000009.1"/>
</dbReference>
<evidence type="ECO:0000256" key="6">
    <source>
        <dbReference type="RuleBase" id="RU364112"/>
    </source>
</evidence>
<dbReference type="InterPro" id="IPR005616">
    <property type="entry name" value="CcmH/CycL/Ccl2/NrfF_N"/>
</dbReference>
<dbReference type="Pfam" id="PF03918">
    <property type="entry name" value="CcmH"/>
    <property type="match status" value="1"/>
</dbReference>
<keyword evidence="9" id="KW-1185">Reference proteome</keyword>
<keyword evidence="2 6" id="KW-0349">Heme</keyword>
<dbReference type="GO" id="GO:0005886">
    <property type="term" value="C:plasma membrane"/>
    <property type="evidence" value="ECO:0007669"/>
    <property type="project" value="TreeGrafter"/>
</dbReference>
<feature type="domain" description="CcmH/CycL/Ccl2/NrfF N-terminal" evidence="7">
    <location>
        <begin position="46"/>
        <end position="185"/>
    </location>
</feature>
<evidence type="ECO:0000259" key="7">
    <source>
        <dbReference type="Pfam" id="PF03918"/>
    </source>
</evidence>
<keyword evidence="3 6" id="KW-0479">Metal-binding</keyword>
<evidence type="ECO:0000313" key="9">
    <source>
        <dbReference type="Proteomes" id="UP000245461"/>
    </source>
</evidence>
<evidence type="ECO:0000313" key="8">
    <source>
        <dbReference type="EMBL" id="PWR20316.1"/>
    </source>
</evidence>
<keyword evidence="5 6" id="KW-0408">Iron</keyword>
<evidence type="ECO:0000256" key="5">
    <source>
        <dbReference type="ARBA" id="ARBA00023004"/>
    </source>
</evidence>
<evidence type="ECO:0000256" key="1">
    <source>
        <dbReference type="ARBA" id="ARBA00010342"/>
    </source>
</evidence>
<comment type="caution">
    <text evidence="8">The sequence shown here is derived from an EMBL/GenBank/DDBJ whole genome shotgun (WGS) entry which is preliminary data.</text>
</comment>
<evidence type="ECO:0000256" key="3">
    <source>
        <dbReference type="ARBA" id="ARBA00022723"/>
    </source>
</evidence>
<keyword evidence="6" id="KW-0812">Transmembrane</keyword>
<comment type="function">
    <text evidence="6">Possible subunit of a heme lyase.</text>
</comment>
<proteinExistence type="inferred from homology"/>
<comment type="similarity">
    <text evidence="1 6">Belongs to the CcmH/CycL/Ccl2/NrfF family.</text>
</comment>
<dbReference type="GO" id="GO:0046872">
    <property type="term" value="F:metal ion binding"/>
    <property type="evidence" value="ECO:0007669"/>
    <property type="project" value="UniProtKB-KW"/>
</dbReference>
<dbReference type="InterPro" id="IPR051263">
    <property type="entry name" value="C-type_cytochrome_biogenesis"/>
</dbReference>
<evidence type="ECO:0000256" key="4">
    <source>
        <dbReference type="ARBA" id="ARBA00022729"/>
    </source>
</evidence>
<sequence length="191" mass="21166">MKFLLRLSSPRRRPGPFAGRVPLSARDPGLRRDDARGWRALALATVLFLSAVPALAIGVDEPMADPAMEAKARDIARGLRCLVCQNQSIEDSNAPLAADLRHIVRERLAAGEDEAAIQKYLVDRYGEWVLMRPPFEPATYALWFGPAALLLTGVGVILWRRRHPATVPEAEALTAEERARLDRLLKDEDPA</sequence>
<reference evidence="8 9" key="1">
    <citation type="submission" date="2018-05" db="EMBL/GenBank/DDBJ databases">
        <title>Zavarzinia sp. HR-AS.</title>
        <authorList>
            <person name="Lee Y."/>
            <person name="Jeon C.O."/>
        </authorList>
    </citation>
    <scope>NUCLEOTIDE SEQUENCE [LARGE SCALE GENOMIC DNA]</scope>
    <source>
        <strain evidence="8 9">HR-AS</strain>
    </source>
</reference>
<keyword evidence="6" id="KW-1133">Transmembrane helix</keyword>
<keyword evidence="6" id="KW-0472">Membrane</keyword>
<dbReference type="PANTHER" id="PTHR47870:SF4">
    <property type="entry name" value="CYTOCHROME C-TYPE BIOGENESIS PROTEIN CYCH"/>
    <property type="match status" value="1"/>
</dbReference>